<dbReference type="PROSITE" id="PS50072">
    <property type="entry name" value="CSA_PPIASE_2"/>
    <property type="match status" value="1"/>
</dbReference>
<dbReference type="EMBL" id="JMIW01000001">
    <property type="protein sequence ID" value="KEO91319.1"/>
    <property type="molecule type" value="Genomic_DNA"/>
</dbReference>
<dbReference type="PANTHER" id="PTHR45625">
    <property type="entry name" value="PEPTIDYL-PROLYL CIS-TRANS ISOMERASE-RELATED"/>
    <property type="match status" value="1"/>
</dbReference>
<proteinExistence type="inferred from homology"/>
<reference evidence="6 7" key="1">
    <citation type="submission" date="2014-04" db="EMBL/GenBank/DDBJ databases">
        <title>A comprehensive comparison of genomes of Erythrobacter spp. strains.</title>
        <authorList>
            <person name="Zheng Q."/>
        </authorList>
    </citation>
    <scope>NUCLEOTIDE SEQUENCE [LARGE SCALE GENOMIC DNA]</scope>
    <source>
        <strain evidence="6 7">DSM 6997</strain>
    </source>
</reference>
<dbReference type="EC" id="5.2.1.8" evidence="4"/>
<feature type="signal peptide" evidence="4">
    <location>
        <begin position="1"/>
        <end position="23"/>
    </location>
</feature>
<dbReference type="PROSITE" id="PS00170">
    <property type="entry name" value="CSA_PPIASE_1"/>
    <property type="match status" value="1"/>
</dbReference>
<keyword evidence="7" id="KW-1185">Reference proteome</keyword>
<protein>
    <recommendedName>
        <fullName evidence="4">Peptidyl-prolyl cis-trans isomerase</fullName>
        <shortName evidence="4">PPIase</shortName>
        <ecNumber evidence="4">5.2.1.8</ecNumber>
    </recommendedName>
</protein>
<dbReference type="GO" id="GO:0003755">
    <property type="term" value="F:peptidyl-prolyl cis-trans isomerase activity"/>
    <property type="evidence" value="ECO:0007669"/>
    <property type="project" value="UniProtKB-UniRule"/>
</dbReference>
<comment type="similarity">
    <text evidence="1 4">Belongs to the cyclophilin-type PPIase family.</text>
</comment>
<gene>
    <name evidence="6" type="ORF">EH31_01255</name>
</gene>
<sequence length="227" mass="24763">MIKSLTTSLTALSLLAFSGTAFAQDEEAPAPQDTRTYPPVSFDQTEKPENVWVLDLSNGERVKIRLMEEWAPAHVERIKTLTRQGFYDGVIFHRVIDGFMAQGGDPTGTGQGGSELPDLNEEFNPMPHVRGSVAMARATEENSANSQFFIVFYPRFSLDKRYTNFGRVIENMAAVDAINKGEPPADPTRIVQASLAVDNKPVPAPASAPAIEQELTADLLNAPLGSQ</sequence>
<name>A0A074MCW3_ERYLO</name>
<evidence type="ECO:0000256" key="4">
    <source>
        <dbReference type="RuleBase" id="RU363019"/>
    </source>
</evidence>
<evidence type="ECO:0000256" key="3">
    <source>
        <dbReference type="ARBA" id="ARBA00023235"/>
    </source>
</evidence>
<dbReference type="PRINTS" id="PR00153">
    <property type="entry name" value="CSAPPISMRASE"/>
</dbReference>
<evidence type="ECO:0000259" key="5">
    <source>
        <dbReference type="PROSITE" id="PS50072"/>
    </source>
</evidence>
<dbReference type="GO" id="GO:0006457">
    <property type="term" value="P:protein folding"/>
    <property type="evidence" value="ECO:0007669"/>
    <property type="project" value="InterPro"/>
</dbReference>
<dbReference type="InterPro" id="IPR029000">
    <property type="entry name" value="Cyclophilin-like_dom_sf"/>
</dbReference>
<dbReference type="SUPFAM" id="SSF50891">
    <property type="entry name" value="Cyclophilin-like"/>
    <property type="match status" value="1"/>
</dbReference>
<dbReference type="Pfam" id="PF00160">
    <property type="entry name" value="Pro_isomerase"/>
    <property type="match status" value="1"/>
</dbReference>
<evidence type="ECO:0000313" key="6">
    <source>
        <dbReference type="EMBL" id="KEO91319.1"/>
    </source>
</evidence>
<evidence type="ECO:0000256" key="1">
    <source>
        <dbReference type="ARBA" id="ARBA00007365"/>
    </source>
</evidence>
<dbReference type="CDD" id="cd00317">
    <property type="entry name" value="cyclophilin"/>
    <property type="match status" value="1"/>
</dbReference>
<keyword evidence="3 4" id="KW-0413">Isomerase</keyword>
<accession>A0A074MCW3</accession>
<evidence type="ECO:0000256" key="2">
    <source>
        <dbReference type="ARBA" id="ARBA00023110"/>
    </source>
</evidence>
<dbReference type="eggNOG" id="COG0652">
    <property type="taxonomic scope" value="Bacteria"/>
</dbReference>
<dbReference type="Gene3D" id="2.40.100.10">
    <property type="entry name" value="Cyclophilin-like"/>
    <property type="match status" value="1"/>
</dbReference>
<feature type="domain" description="PPIase cyclophilin-type" evidence="5">
    <location>
        <begin position="61"/>
        <end position="201"/>
    </location>
</feature>
<dbReference type="InterPro" id="IPR044666">
    <property type="entry name" value="Cyclophilin_A-like"/>
</dbReference>
<dbReference type="RefSeq" id="WP_034958721.1">
    <property type="nucleotide sequence ID" value="NZ_JMIW01000001.1"/>
</dbReference>
<dbReference type="AlphaFoldDB" id="A0A074MCW3"/>
<feature type="chain" id="PRO_5006512526" description="Peptidyl-prolyl cis-trans isomerase" evidence="4">
    <location>
        <begin position="24"/>
        <end position="227"/>
    </location>
</feature>
<comment type="caution">
    <text evidence="6">The sequence shown here is derived from an EMBL/GenBank/DDBJ whole genome shotgun (WGS) entry which is preliminary data.</text>
</comment>
<dbReference type="OrthoDB" id="9807797at2"/>
<comment type="function">
    <text evidence="4">PPIases accelerate the folding of proteins. It catalyzes the cis-trans isomerization of proline imidic peptide bonds in oligopeptides.</text>
</comment>
<organism evidence="6 7">
    <name type="scientific">Erythrobacter longus</name>
    <dbReference type="NCBI Taxonomy" id="1044"/>
    <lineage>
        <taxon>Bacteria</taxon>
        <taxon>Pseudomonadati</taxon>
        <taxon>Pseudomonadota</taxon>
        <taxon>Alphaproteobacteria</taxon>
        <taxon>Sphingomonadales</taxon>
        <taxon>Erythrobacteraceae</taxon>
        <taxon>Erythrobacter/Porphyrobacter group</taxon>
        <taxon>Erythrobacter</taxon>
    </lineage>
</organism>
<dbReference type="Proteomes" id="UP000027647">
    <property type="component" value="Unassembled WGS sequence"/>
</dbReference>
<evidence type="ECO:0000313" key="7">
    <source>
        <dbReference type="Proteomes" id="UP000027647"/>
    </source>
</evidence>
<dbReference type="InterPro" id="IPR002130">
    <property type="entry name" value="Cyclophilin-type_PPIase_dom"/>
</dbReference>
<dbReference type="InterPro" id="IPR020892">
    <property type="entry name" value="Cyclophilin-type_PPIase_CS"/>
</dbReference>
<keyword evidence="4" id="KW-0732">Signal</keyword>
<dbReference type="STRING" id="1044.EH31_01255"/>
<comment type="catalytic activity">
    <reaction evidence="4">
        <text>[protein]-peptidylproline (omega=180) = [protein]-peptidylproline (omega=0)</text>
        <dbReference type="Rhea" id="RHEA:16237"/>
        <dbReference type="Rhea" id="RHEA-COMP:10747"/>
        <dbReference type="Rhea" id="RHEA-COMP:10748"/>
        <dbReference type="ChEBI" id="CHEBI:83833"/>
        <dbReference type="ChEBI" id="CHEBI:83834"/>
        <dbReference type="EC" id="5.2.1.8"/>
    </reaction>
</comment>
<keyword evidence="2 4" id="KW-0697">Rotamase</keyword>
<dbReference type="PANTHER" id="PTHR45625:SF4">
    <property type="entry name" value="PEPTIDYLPROLYL ISOMERASE DOMAIN AND WD REPEAT-CONTAINING PROTEIN 1"/>
    <property type="match status" value="1"/>
</dbReference>